<reference evidence="2 3" key="1">
    <citation type="submission" date="2024-05" db="EMBL/GenBank/DDBJ databases">
        <authorList>
            <person name="Park S."/>
        </authorList>
    </citation>
    <scope>NUCLEOTIDE SEQUENCE [LARGE SCALE GENOMIC DNA]</scope>
    <source>
        <strain evidence="2 3">DGU5</strain>
    </source>
</reference>
<organism evidence="2 3">
    <name type="scientific">Aurantiacibacter flavus</name>
    <dbReference type="NCBI Taxonomy" id="3145232"/>
    <lineage>
        <taxon>Bacteria</taxon>
        <taxon>Pseudomonadati</taxon>
        <taxon>Pseudomonadota</taxon>
        <taxon>Alphaproteobacteria</taxon>
        <taxon>Sphingomonadales</taxon>
        <taxon>Erythrobacteraceae</taxon>
        <taxon>Aurantiacibacter</taxon>
    </lineage>
</organism>
<keyword evidence="3" id="KW-1185">Reference proteome</keyword>
<dbReference type="InterPro" id="IPR020845">
    <property type="entry name" value="AMP-binding_CS"/>
</dbReference>
<feature type="domain" description="Carrier" evidence="1">
    <location>
        <begin position="940"/>
        <end position="1016"/>
    </location>
</feature>
<dbReference type="InterPro" id="IPR001031">
    <property type="entry name" value="Thioesterase"/>
</dbReference>
<dbReference type="PROSITE" id="PS00455">
    <property type="entry name" value="AMP_BINDING"/>
    <property type="match status" value="1"/>
</dbReference>
<dbReference type="InterPro" id="IPR010071">
    <property type="entry name" value="AA_adenyl_dom"/>
</dbReference>
<protein>
    <submittedName>
        <fullName evidence="2">Amino acid adenylation domain-containing protein</fullName>
    </submittedName>
</protein>
<dbReference type="InterPro" id="IPR025110">
    <property type="entry name" value="AMP-bd_C"/>
</dbReference>
<accession>A0ABV0CYY6</accession>
<sequence>MTQAGWRLTEAQEGLWYAQALDPANPIFNTGQFITLNGPLALDHFRAAVNQASAEAEVLALRFSQADGEPRQWLDPAGAPQLEFLDLSGNPAADDEARAMIAGQIAAPSDLASGPIALQRLYRVTPERHIWALQAHHMANDGFGIVMLTKRVAELYSALCEGSEKSGRPFAPLADLLAEDADYRTSAKRADDAAWWRASLAAMPETIAMKPGRATSAHTFLRRAMPMPQRAREAVATLAKAAGVSWPDTLTALVAAYCARFVEGGEVVIGMPHMGRFGSKAARIPGMVMNVLPLIVRTDDEAPLAQWVQGQAASMREARRHGRYRSEHLRRDLGLIGGARRLYGPLVNVQPYDKLPRFADLQAELTVTGTGPVDDIHFTFRGDLGDAITLEVDANPDLYDEQEIADHAERLAEFLAAAGEADCLAAIPTATPAEAHRELEQFNRTARNIPETSLAALIAKTMKSQPEAEALRFEGESLTYAQLDQRSAALAQALRSRGVGAETIVAVSLPRSLELVVALLGVIRAGGAYLPLDLDHPPARIATILESAAPLVVLADNDPHSLYGEKLLRPEDWPLDGAGDLPLPDPDHAAYVIYTSGSTGAPKGVVISHRAIVNRLLWMGTHYAFGPADRILQKTPATFDVSVWEFFLAFVTGGTLVVAPPDAHRDPAAIARIIREEAITTLHFVPSMLAAFCAAPASEGLALTRVFCSGEALPADLRDRFHRRIEAQLHNLYGPTEAAVDVSYWDAGATDRSDPVPIGWPVWNTRLVILDRFLRPVSPGQTGELFLGGVQLARGYLGRPDLTAERFIADPFHPGKRLYRTGDVARRRGDGAVEFLGRSDHQVKLRGLRIELGEIEAAMAQNGLVASAHVQVHEQHIVGYVVPEALYSRQELLDALAARLPAYMVPAALIELEAMPVTANGKLDRKALPLPQFGSAGGAAPQGETEIALARLYREVLGLETEVSREDDFFALGGDSLSAIILLQEIAGAFGRDPGLGVLFETSDIAGLAQAIEADDGIRNEGLAACITLARGQEQRAPLFLIHPAGGICWGYRRLAHALGDGRQVYGLQARGLDLAEPLPASIDAMARVYAAQVQEQAPVGIVHLGGWSVGGMLAQAVAEQLQTAGREVGLVAMLDSYPAECWRNEPEPTAAEALRALLAIAGYDPEGHPELDTRVKVVDFLRSGTSALGNLPPAVQDGVIRVVLDTNRLVRAHHHRRYLGTLTHVRAAKDHQDRPDLAASLWRAHCAALEEIAVPFLHKDLPGAAASALIGPMLAERMAKLERVTA</sequence>
<evidence type="ECO:0000313" key="3">
    <source>
        <dbReference type="Proteomes" id="UP001484535"/>
    </source>
</evidence>
<dbReference type="InterPro" id="IPR045851">
    <property type="entry name" value="AMP-bd_C_sf"/>
</dbReference>
<proteinExistence type="predicted"/>
<gene>
    <name evidence="2" type="ORF">ABDJ38_11685</name>
</gene>
<dbReference type="InterPro" id="IPR042099">
    <property type="entry name" value="ANL_N_sf"/>
</dbReference>
<dbReference type="CDD" id="cd17646">
    <property type="entry name" value="A_NRPS_AB3403-like"/>
    <property type="match status" value="1"/>
</dbReference>
<dbReference type="Pfam" id="PF00550">
    <property type="entry name" value="PP-binding"/>
    <property type="match status" value="1"/>
</dbReference>
<dbReference type="Proteomes" id="UP001484535">
    <property type="component" value="Unassembled WGS sequence"/>
</dbReference>
<dbReference type="Gene3D" id="3.40.50.12780">
    <property type="entry name" value="N-terminal domain of ligase-like"/>
    <property type="match status" value="1"/>
</dbReference>
<dbReference type="Gene3D" id="3.40.50.1820">
    <property type="entry name" value="alpha/beta hydrolase"/>
    <property type="match status" value="1"/>
</dbReference>
<dbReference type="Gene3D" id="3.30.559.10">
    <property type="entry name" value="Chloramphenicol acetyltransferase-like domain"/>
    <property type="match status" value="1"/>
</dbReference>
<evidence type="ECO:0000259" key="1">
    <source>
        <dbReference type="PROSITE" id="PS50075"/>
    </source>
</evidence>
<dbReference type="InterPro" id="IPR036736">
    <property type="entry name" value="ACP-like_sf"/>
</dbReference>
<dbReference type="SUPFAM" id="SSF47336">
    <property type="entry name" value="ACP-like"/>
    <property type="match status" value="1"/>
</dbReference>
<dbReference type="Gene3D" id="3.30.300.30">
    <property type="match status" value="1"/>
</dbReference>
<dbReference type="SUPFAM" id="SSF56801">
    <property type="entry name" value="Acetyl-CoA synthetase-like"/>
    <property type="match status" value="1"/>
</dbReference>
<name>A0ABV0CYY6_9SPHN</name>
<dbReference type="PROSITE" id="PS50075">
    <property type="entry name" value="CARRIER"/>
    <property type="match status" value="1"/>
</dbReference>
<dbReference type="PANTHER" id="PTHR45527:SF1">
    <property type="entry name" value="FATTY ACID SYNTHASE"/>
    <property type="match status" value="1"/>
</dbReference>
<dbReference type="SUPFAM" id="SSF53474">
    <property type="entry name" value="alpha/beta-Hydrolases"/>
    <property type="match status" value="1"/>
</dbReference>
<dbReference type="InterPro" id="IPR020802">
    <property type="entry name" value="TesA-like"/>
</dbReference>
<dbReference type="Gene3D" id="3.30.559.30">
    <property type="entry name" value="Nonribosomal peptide synthetase, condensation domain"/>
    <property type="match status" value="1"/>
</dbReference>
<dbReference type="EMBL" id="JBDLBR010000003">
    <property type="protein sequence ID" value="MEN7537836.1"/>
    <property type="molecule type" value="Genomic_DNA"/>
</dbReference>
<dbReference type="NCBIfam" id="TIGR01733">
    <property type="entry name" value="AA-adenyl-dom"/>
    <property type="match status" value="1"/>
</dbReference>
<dbReference type="InterPro" id="IPR001242">
    <property type="entry name" value="Condensation_dom"/>
</dbReference>
<evidence type="ECO:0000313" key="2">
    <source>
        <dbReference type="EMBL" id="MEN7537836.1"/>
    </source>
</evidence>
<dbReference type="Pfam" id="PF13193">
    <property type="entry name" value="AMP-binding_C"/>
    <property type="match status" value="1"/>
</dbReference>
<dbReference type="Pfam" id="PF00975">
    <property type="entry name" value="Thioesterase"/>
    <property type="match status" value="1"/>
</dbReference>
<dbReference type="RefSeq" id="WP_346785277.1">
    <property type="nucleotide sequence ID" value="NZ_JBDLBR010000003.1"/>
</dbReference>
<dbReference type="InterPro" id="IPR029058">
    <property type="entry name" value="AB_hydrolase_fold"/>
</dbReference>
<comment type="caution">
    <text evidence="2">The sequence shown here is derived from an EMBL/GenBank/DDBJ whole genome shotgun (WGS) entry which is preliminary data.</text>
</comment>
<dbReference type="Pfam" id="PF00668">
    <property type="entry name" value="Condensation"/>
    <property type="match status" value="1"/>
</dbReference>
<dbReference type="InterPro" id="IPR009081">
    <property type="entry name" value="PP-bd_ACP"/>
</dbReference>
<dbReference type="SUPFAM" id="SSF52777">
    <property type="entry name" value="CoA-dependent acyltransferases"/>
    <property type="match status" value="2"/>
</dbReference>
<dbReference type="Pfam" id="PF00501">
    <property type="entry name" value="AMP-binding"/>
    <property type="match status" value="1"/>
</dbReference>
<dbReference type="SMART" id="SM00824">
    <property type="entry name" value="PKS_TE"/>
    <property type="match status" value="1"/>
</dbReference>
<dbReference type="PANTHER" id="PTHR45527">
    <property type="entry name" value="NONRIBOSOMAL PEPTIDE SYNTHETASE"/>
    <property type="match status" value="1"/>
</dbReference>
<dbReference type="InterPro" id="IPR000873">
    <property type="entry name" value="AMP-dep_synth/lig_dom"/>
</dbReference>
<dbReference type="InterPro" id="IPR023213">
    <property type="entry name" value="CAT-like_dom_sf"/>
</dbReference>